<dbReference type="RefSeq" id="WP_186857844.1">
    <property type="nucleotide sequence ID" value="NZ_JACOON010000004.1"/>
</dbReference>
<accession>A0ABR7EEZ9</accession>
<keyword evidence="2 4" id="KW-0238">DNA-binding</keyword>
<dbReference type="PRINTS" id="PR00455">
    <property type="entry name" value="HTHTETR"/>
</dbReference>
<proteinExistence type="predicted"/>
<organism evidence="6 7">
    <name type="scientific">Christensenella tenuis</name>
    <dbReference type="NCBI Taxonomy" id="2763033"/>
    <lineage>
        <taxon>Bacteria</taxon>
        <taxon>Bacillati</taxon>
        <taxon>Bacillota</taxon>
        <taxon>Clostridia</taxon>
        <taxon>Christensenellales</taxon>
        <taxon>Christensenellaceae</taxon>
        <taxon>Christensenella</taxon>
    </lineage>
</organism>
<dbReference type="PANTHER" id="PTHR30055">
    <property type="entry name" value="HTH-TYPE TRANSCRIPTIONAL REGULATOR RUTR"/>
    <property type="match status" value="1"/>
</dbReference>
<dbReference type="EMBL" id="JACOON010000004">
    <property type="protein sequence ID" value="MBC5648335.1"/>
    <property type="molecule type" value="Genomic_DNA"/>
</dbReference>
<evidence type="ECO:0000313" key="7">
    <source>
        <dbReference type="Proteomes" id="UP000606889"/>
    </source>
</evidence>
<dbReference type="Proteomes" id="UP000606889">
    <property type="component" value="Unassembled WGS sequence"/>
</dbReference>
<evidence type="ECO:0000259" key="5">
    <source>
        <dbReference type="PROSITE" id="PS50977"/>
    </source>
</evidence>
<evidence type="ECO:0000256" key="2">
    <source>
        <dbReference type="ARBA" id="ARBA00023125"/>
    </source>
</evidence>
<protein>
    <submittedName>
        <fullName evidence="6">TetR/AcrR family transcriptional regulator</fullName>
    </submittedName>
</protein>
<keyword evidence="7" id="KW-1185">Reference proteome</keyword>
<dbReference type="Pfam" id="PF00440">
    <property type="entry name" value="TetR_N"/>
    <property type="match status" value="1"/>
</dbReference>
<keyword evidence="1" id="KW-0805">Transcription regulation</keyword>
<evidence type="ECO:0000256" key="3">
    <source>
        <dbReference type="ARBA" id="ARBA00023163"/>
    </source>
</evidence>
<dbReference type="InterPro" id="IPR036271">
    <property type="entry name" value="Tet_transcr_reg_TetR-rel_C_sf"/>
</dbReference>
<reference evidence="6 7" key="1">
    <citation type="submission" date="2020-08" db="EMBL/GenBank/DDBJ databases">
        <title>Genome public.</title>
        <authorList>
            <person name="Liu C."/>
            <person name="Sun Q."/>
        </authorList>
    </citation>
    <scope>NUCLEOTIDE SEQUENCE [LARGE SCALE GENOMIC DNA]</scope>
    <source>
        <strain evidence="6 7">NSJ-35</strain>
    </source>
</reference>
<feature type="DNA-binding region" description="H-T-H motif" evidence="4">
    <location>
        <begin position="30"/>
        <end position="49"/>
    </location>
</feature>
<keyword evidence="3" id="KW-0804">Transcription</keyword>
<gene>
    <name evidence="6" type="ORF">H8S18_08300</name>
</gene>
<dbReference type="InterPro" id="IPR001647">
    <property type="entry name" value="HTH_TetR"/>
</dbReference>
<name>A0ABR7EEZ9_9FIRM</name>
<dbReference type="SUPFAM" id="SSF46689">
    <property type="entry name" value="Homeodomain-like"/>
    <property type="match status" value="1"/>
</dbReference>
<evidence type="ECO:0000313" key="6">
    <source>
        <dbReference type="EMBL" id="MBC5648335.1"/>
    </source>
</evidence>
<dbReference type="PANTHER" id="PTHR30055:SF234">
    <property type="entry name" value="HTH-TYPE TRANSCRIPTIONAL REGULATOR BETI"/>
    <property type="match status" value="1"/>
</dbReference>
<dbReference type="Gene3D" id="1.10.357.10">
    <property type="entry name" value="Tetracycline Repressor, domain 2"/>
    <property type="match status" value="1"/>
</dbReference>
<dbReference type="PROSITE" id="PS50977">
    <property type="entry name" value="HTH_TETR_2"/>
    <property type="match status" value="1"/>
</dbReference>
<evidence type="ECO:0000256" key="1">
    <source>
        <dbReference type="ARBA" id="ARBA00023015"/>
    </source>
</evidence>
<feature type="domain" description="HTH tetR-type" evidence="5">
    <location>
        <begin position="7"/>
        <end position="67"/>
    </location>
</feature>
<dbReference type="InterPro" id="IPR009057">
    <property type="entry name" value="Homeodomain-like_sf"/>
</dbReference>
<dbReference type="SUPFAM" id="SSF48498">
    <property type="entry name" value="Tetracyclin repressor-like, C-terminal domain"/>
    <property type="match status" value="1"/>
</dbReference>
<sequence>MVAKQTKPLKDRLIDATVREIEKNGAENLSLRKIAADCGVTHATAYKYFENKQDLISVCRSRIAVRVHAYCKRAAHNAQEPYIAMCKAYLRYMVRYPHFHALLHMSPLAKQNEDPVIRAFPERQHAAQREMIRDFLRRCGIPEKERLPLIQMVSTLLNGLIAVLNSRTAVYEGSDITELVDVFVFNALKLRPKERPGA</sequence>
<dbReference type="InterPro" id="IPR050109">
    <property type="entry name" value="HTH-type_TetR-like_transc_reg"/>
</dbReference>
<evidence type="ECO:0000256" key="4">
    <source>
        <dbReference type="PROSITE-ProRule" id="PRU00335"/>
    </source>
</evidence>
<comment type="caution">
    <text evidence="6">The sequence shown here is derived from an EMBL/GenBank/DDBJ whole genome shotgun (WGS) entry which is preliminary data.</text>
</comment>